<name>A0AAN9XZW4_9HEMI</name>
<feature type="compositionally biased region" description="Low complexity" evidence="1">
    <location>
        <begin position="721"/>
        <end position="742"/>
    </location>
</feature>
<feature type="domain" description="FAS1" evidence="3">
    <location>
        <begin position="947"/>
        <end position="1075"/>
    </location>
</feature>
<feature type="chain" id="PRO_5042941870" description="FAS1 domain-containing protein" evidence="2">
    <location>
        <begin position="24"/>
        <end position="1075"/>
    </location>
</feature>
<feature type="compositionally biased region" description="Low complexity" evidence="1">
    <location>
        <begin position="569"/>
        <end position="579"/>
    </location>
</feature>
<evidence type="ECO:0000256" key="1">
    <source>
        <dbReference type="SAM" id="MobiDB-lite"/>
    </source>
</evidence>
<evidence type="ECO:0000259" key="3">
    <source>
        <dbReference type="PROSITE" id="PS50213"/>
    </source>
</evidence>
<evidence type="ECO:0000256" key="2">
    <source>
        <dbReference type="SAM" id="SignalP"/>
    </source>
</evidence>
<feature type="region of interest" description="Disordered" evidence="1">
    <location>
        <begin position="515"/>
        <end position="583"/>
    </location>
</feature>
<evidence type="ECO:0000313" key="5">
    <source>
        <dbReference type="Proteomes" id="UP001367676"/>
    </source>
</evidence>
<keyword evidence="2" id="KW-0732">Signal</keyword>
<protein>
    <recommendedName>
        <fullName evidence="3">FAS1 domain-containing protein</fullName>
    </recommendedName>
</protein>
<feature type="compositionally biased region" description="Basic and acidic residues" evidence="1">
    <location>
        <begin position="527"/>
        <end position="541"/>
    </location>
</feature>
<reference evidence="4 5" key="1">
    <citation type="submission" date="2024-03" db="EMBL/GenBank/DDBJ databases">
        <title>Adaptation during the transition from Ophiocordyceps entomopathogen to insect associate is accompanied by gene loss and intensified selection.</title>
        <authorList>
            <person name="Ward C.M."/>
            <person name="Onetto C.A."/>
            <person name="Borneman A.R."/>
        </authorList>
    </citation>
    <scope>NUCLEOTIDE SEQUENCE [LARGE SCALE GENOMIC DNA]</scope>
    <source>
        <strain evidence="4">AWRI1</strain>
        <tissue evidence="4">Single Adult Female</tissue>
    </source>
</reference>
<gene>
    <name evidence="4" type="ORF">V9T40_011824</name>
</gene>
<dbReference type="GO" id="GO:0031012">
    <property type="term" value="C:extracellular matrix"/>
    <property type="evidence" value="ECO:0007669"/>
    <property type="project" value="TreeGrafter"/>
</dbReference>
<dbReference type="PANTHER" id="PTHR10900:SF120">
    <property type="entry name" value="MUCIN-5AC-RELATED"/>
    <property type="match status" value="1"/>
</dbReference>
<dbReference type="GO" id="GO:0007155">
    <property type="term" value="P:cell adhesion"/>
    <property type="evidence" value="ECO:0007669"/>
    <property type="project" value="TreeGrafter"/>
</dbReference>
<dbReference type="GO" id="GO:0005615">
    <property type="term" value="C:extracellular space"/>
    <property type="evidence" value="ECO:0007669"/>
    <property type="project" value="TreeGrafter"/>
</dbReference>
<dbReference type="InterPro" id="IPR050904">
    <property type="entry name" value="Adhesion/Biosynth-related"/>
</dbReference>
<dbReference type="SUPFAM" id="SSF82153">
    <property type="entry name" value="FAS1 domain"/>
    <property type="match status" value="2"/>
</dbReference>
<feature type="compositionally biased region" description="Low complexity" evidence="1">
    <location>
        <begin position="258"/>
        <end position="270"/>
    </location>
</feature>
<sequence>MRTIVHVARILAILSISVSPTVSPSPQSTHISVSSSRRFKCEIIANNVDFGTSFEERNIRSVLNQPTRAFLVQHKSALSPAQQTHILDDVQKNQRIHYSTDSNSFDERQKSLFGSSLPSATPHNRGKYSDFLNLNSLSPPPLQTVVLSPQQTLPTSPPQTDHLPYFRPITRTDTKPSYPHSYSGNTLSEFEPLKVAHEVRHQELAKKTPYYQPSAIPLSKYTTDSNTFTSPSPPFPFFSKTDSSNVFALNGYHDKGSESSTQTSTSASRSKPYHTKETNSIFRSKGDDKIIKEIVIKTNPEELIAKDRQKFFQQLLDNQSPDEQYEAASSDDQTAAQNDLSNIRSQFEKEFLRRFKENAASSSGPDLSGLIVNSSNAVSEFSLPNGQKIQISKDYNQLLQHDDGTNKIKAIVVKQPGDSSPVPSSSILEELTKGVVPPGVEYEVIKRNKDGALEEVGKLPPNIPQKKVTFVILEEQSDGTVRVQGVRGSAKESLQESGEEVENIIRKIKEGELKLPPSTKLSPKQAQKVDEKRKAEVDVKSKYRAPTSQPTSKHFVPTPATIARGGGESPTTETNSETSYKPYFSSPTTYTLSSTASSNGKYRIVPSTSSTSSADLDQLDASQQWSFSPPANTATLFDPSSTPLSSATSISDNYGLFHLNNSGYITNLFSALKNPSVQLTPTDAASILQFPYLPSPSGATVIDTKAQNFSTIATKYPSSQSTAVGSSHSTTGTSTTPATSSSLANIYKSKRDRHVIRYTTKKPIVTKATTRKDNDEEESNVEELKATNDSNEGNGTLSDVLKREGFFAMARFLRQSGLDTILNDTGPFTLFIPTDKAFRTLLIQLGGPDKAEEKFKENPRLLSGLLLHHVIPGAFRVNSLQDEMTGVSLAGTQLRVNTYTTHDIEWNDVTVITINGAKILDDQKDIVIPQGIAHAIDRVMFPLPVGNLLQSLQADRENRYSNFLKVIEESELSYLLTGAKTFTLFAPLNRAFTHAEFTRIVSDANESKSFVLRHLVPGALYSAGMKYYQVRDSMEDGQQVTLYKEAGKIKVNSAHVITRNIPATNGVIHAIDAFL</sequence>
<dbReference type="InterPro" id="IPR036378">
    <property type="entry name" value="FAS1_dom_sf"/>
</dbReference>
<dbReference type="InterPro" id="IPR000782">
    <property type="entry name" value="FAS1_domain"/>
</dbReference>
<feature type="signal peptide" evidence="2">
    <location>
        <begin position="1"/>
        <end position="23"/>
    </location>
</feature>
<dbReference type="PANTHER" id="PTHR10900">
    <property type="entry name" value="PERIOSTIN-RELATED"/>
    <property type="match status" value="1"/>
</dbReference>
<dbReference type="GO" id="GO:0030198">
    <property type="term" value="P:extracellular matrix organization"/>
    <property type="evidence" value="ECO:0007669"/>
    <property type="project" value="TreeGrafter"/>
</dbReference>
<accession>A0AAN9XZW4</accession>
<keyword evidence="5" id="KW-1185">Reference proteome</keyword>
<dbReference type="GO" id="GO:0050839">
    <property type="term" value="F:cell adhesion molecule binding"/>
    <property type="evidence" value="ECO:0007669"/>
    <property type="project" value="TreeGrafter"/>
</dbReference>
<dbReference type="Proteomes" id="UP001367676">
    <property type="component" value="Unassembled WGS sequence"/>
</dbReference>
<feature type="region of interest" description="Disordered" evidence="1">
    <location>
        <begin position="249"/>
        <end position="280"/>
    </location>
</feature>
<feature type="region of interest" description="Disordered" evidence="1">
    <location>
        <begin position="717"/>
        <end position="744"/>
    </location>
</feature>
<proteinExistence type="predicted"/>
<evidence type="ECO:0000313" key="4">
    <source>
        <dbReference type="EMBL" id="KAK7575538.1"/>
    </source>
</evidence>
<dbReference type="EMBL" id="JBBCAQ010000036">
    <property type="protein sequence ID" value="KAK7575538.1"/>
    <property type="molecule type" value="Genomic_DNA"/>
</dbReference>
<dbReference type="Pfam" id="PF02469">
    <property type="entry name" value="Fasciclin"/>
    <property type="match status" value="2"/>
</dbReference>
<comment type="caution">
    <text evidence="4">The sequence shown here is derived from an EMBL/GenBank/DDBJ whole genome shotgun (WGS) entry which is preliminary data.</text>
</comment>
<feature type="region of interest" description="Disordered" evidence="1">
    <location>
        <begin position="768"/>
        <end position="795"/>
    </location>
</feature>
<dbReference type="AlphaFoldDB" id="A0AAN9XZW4"/>
<organism evidence="4 5">
    <name type="scientific">Parthenolecanium corni</name>
    <dbReference type="NCBI Taxonomy" id="536013"/>
    <lineage>
        <taxon>Eukaryota</taxon>
        <taxon>Metazoa</taxon>
        <taxon>Ecdysozoa</taxon>
        <taxon>Arthropoda</taxon>
        <taxon>Hexapoda</taxon>
        <taxon>Insecta</taxon>
        <taxon>Pterygota</taxon>
        <taxon>Neoptera</taxon>
        <taxon>Paraneoptera</taxon>
        <taxon>Hemiptera</taxon>
        <taxon>Sternorrhyncha</taxon>
        <taxon>Coccoidea</taxon>
        <taxon>Coccidae</taxon>
        <taxon>Parthenolecanium</taxon>
    </lineage>
</organism>
<dbReference type="SMART" id="SM00554">
    <property type="entry name" value="FAS1"/>
    <property type="match status" value="2"/>
</dbReference>
<feature type="domain" description="FAS1" evidence="3">
    <location>
        <begin position="793"/>
        <end position="940"/>
    </location>
</feature>
<dbReference type="Gene3D" id="2.30.180.10">
    <property type="entry name" value="FAS1 domain"/>
    <property type="match status" value="2"/>
</dbReference>
<dbReference type="PROSITE" id="PS50213">
    <property type="entry name" value="FAS1"/>
    <property type="match status" value="2"/>
</dbReference>